<name>A0ABR1P297_DIAER</name>
<feature type="signal peptide" evidence="1">
    <location>
        <begin position="1"/>
        <end position="15"/>
    </location>
</feature>
<gene>
    <name evidence="2" type="ORF">SLS63_008567</name>
</gene>
<evidence type="ECO:0000313" key="2">
    <source>
        <dbReference type="EMBL" id="KAK7724730.1"/>
    </source>
</evidence>
<evidence type="ECO:0008006" key="4">
    <source>
        <dbReference type="Google" id="ProtNLM"/>
    </source>
</evidence>
<evidence type="ECO:0000313" key="3">
    <source>
        <dbReference type="Proteomes" id="UP001430848"/>
    </source>
</evidence>
<organism evidence="2 3">
    <name type="scientific">Diaporthe eres</name>
    <name type="common">Phomopsis oblonga</name>
    <dbReference type="NCBI Taxonomy" id="83184"/>
    <lineage>
        <taxon>Eukaryota</taxon>
        <taxon>Fungi</taxon>
        <taxon>Dikarya</taxon>
        <taxon>Ascomycota</taxon>
        <taxon>Pezizomycotina</taxon>
        <taxon>Sordariomycetes</taxon>
        <taxon>Sordariomycetidae</taxon>
        <taxon>Diaporthales</taxon>
        <taxon>Diaporthaceae</taxon>
        <taxon>Diaporthe</taxon>
        <taxon>Diaporthe eres species complex</taxon>
    </lineage>
</organism>
<keyword evidence="3" id="KW-1185">Reference proteome</keyword>
<feature type="chain" id="PRO_5045122332" description="Secreted protein" evidence="1">
    <location>
        <begin position="16"/>
        <end position="190"/>
    </location>
</feature>
<accession>A0ABR1P297</accession>
<comment type="caution">
    <text evidence="2">The sequence shown here is derived from an EMBL/GenBank/DDBJ whole genome shotgun (WGS) entry which is preliminary data.</text>
</comment>
<dbReference type="EMBL" id="JAKNSF020000055">
    <property type="protein sequence ID" value="KAK7724730.1"/>
    <property type="molecule type" value="Genomic_DNA"/>
</dbReference>
<keyword evidence="1" id="KW-0732">Signal</keyword>
<sequence>MLMFVIACLWAFALAKVFGLEPPLSRYRVEVIQWDVPVSRDGRRAILNGTIQQVYQQLLEINPNYEAEFGPAEGKYTPGLSQVFGSYELAERRDTWSDCGRFDAAKAVPIWEGINHLNHVSGTPVSRPGPGTCGRKDTERSLSSYHEIANSVQLLTMNCTYWSESHLEPQVSGQQFHIDKWSTVVKGAIC</sequence>
<reference evidence="2 3" key="1">
    <citation type="submission" date="2024-02" db="EMBL/GenBank/DDBJ databases">
        <title>De novo assembly and annotation of 12 fungi associated with fruit tree decline syndrome in Ontario, Canada.</title>
        <authorList>
            <person name="Sulman M."/>
            <person name="Ellouze W."/>
            <person name="Ilyukhin E."/>
        </authorList>
    </citation>
    <scope>NUCLEOTIDE SEQUENCE [LARGE SCALE GENOMIC DNA]</scope>
    <source>
        <strain evidence="2 3">M169</strain>
    </source>
</reference>
<evidence type="ECO:0000256" key="1">
    <source>
        <dbReference type="SAM" id="SignalP"/>
    </source>
</evidence>
<dbReference type="Proteomes" id="UP001430848">
    <property type="component" value="Unassembled WGS sequence"/>
</dbReference>
<proteinExistence type="predicted"/>
<protein>
    <recommendedName>
        <fullName evidence="4">Secreted protein</fullName>
    </recommendedName>
</protein>